<keyword evidence="3 8" id="KW-0560">Oxidoreductase</keyword>
<dbReference type="InterPro" id="IPR006659">
    <property type="entry name" value="Arsenate_reductase"/>
</dbReference>
<dbReference type="PROSITE" id="PS51186">
    <property type="entry name" value="GNAT"/>
    <property type="match status" value="1"/>
</dbReference>
<name>A0ABV2R3E8_9HYPH</name>
<dbReference type="InterPro" id="IPR036249">
    <property type="entry name" value="Thioredoxin-like_sf"/>
</dbReference>
<evidence type="ECO:0000313" key="8">
    <source>
        <dbReference type="EMBL" id="MET4635793.1"/>
    </source>
</evidence>
<dbReference type="PANTHER" id="PTHR30041">
    <property type="entry name" value="ARSENATE REDUCTASE"/>
    <property type="match status" value="1"/>
</dbReference>
<gene>
    <name evidence="8" type="ORF">ABIE08_003744</name>
</gene>
<dbReference type="SUPFAM" id="SSF55729">
    <property type="entry name" value="Acyl-CoA N-acyltransferases (Nat)"/>
    <property type="match status" value="1"/>
</dbReference>
<dbReference type="NCBIfam" id="NF040501">
    <property type="entry name" value="resist_ArsN2"/>
    <property type="match status" value="1"/>
</dbReference>
<organism evidence="8 9">
    <name type="scientific">Kaistia defluvii</name>
    <dbReference type="NCBI Taxonomy" id="410841"/>
    <lineage>
        <taxon>Bacteria</taxon>
        <taxon>Pseudomonadati</taxon>
        <taxon>Pseudomonadota</taxon>
        <taxon>Alphaproteobacteria</taxon>
        <taxon>Hyphomicrobiales</taxon>
        <taxon>Kaistiaceae</taxon>
        <taxon>Kaistia</taxon>
    </lineage>
</organism>
<evidence type="ECO:0000259" key="7">
    <source>
        <dbReference type="PROSITE" id="PS51186"/>
    </source>
</evidence>
<dbReference type="EC" id="1.20.4.1" evidence="4"/>
<feature type="domain" description="N-acetyltransferase" evidence="7">
    <location>
        <begin position="119"/>
        <end position="259"/>
    </location>
</feature>
<dbReference type="Proteomes" id="UP001549321">
    <property type="component" value="Unassembled WGS sequence"/>
</dbReference>
<dbReference type="CDD" id="cd04301">
    <property type="entry name" value="NAT_SF"/>
    <property type="match status" value="1"/>
</dbReference>
<evidence type="ECO:0000256" key="6">
    <source>
        <dbReference type="PROSITE-ProRule" id="PRU01282"/>
    </source>
</evidence>
<evidence type="ECO:0000313" key="9">
    <source>
        <dbReference type="Proteomes" id="UP001549321"/>
    </source>
</evidence>
<comment type="caution">
    <text evidence="8">The sequence shown here is derived from an EMBL/GenBank/DDBJ whole genome shotgun (WGS) entry which is preliminary data.</text>
</comment>
<dbReference type="GO" id="GO:0008794">
    <property type="term" value="F:arsenate reductase (glutaredoxin) activity"/>
    <property type="evidence" value="ECO:0007669"/>
    <property type="project" value="UniProtKB-EC"/>
</dbReference>
<dbReference type="InterPro" id="IPR016181">
    <property type="entry name" value="Acyl_CoA_acyltransferase"/>
</dbReference>
<comment type="similarity">
    <text evidence="1 6">Belongs to the ArsC family.</text>
</comment>
<dbReference type="SUPFAM" id="SSF52833">
    <property type="entry name" value="Thioredoxin-like"/>
    <property type="match status" value="1"/>
</dbReference>
<evidence type="ECO:0000256" key="1">
    <source>
        <dbReference type="ARBA" id="ARBA00007198"/>
    </source>
</evidence>
<dbReference type="EMBL" id="JBEPSM010000003">
    <property type="protein sequence ID" value="MET4635793.1"/>
    <property type="molecule type" value="Genomic_DNA"/>
</dbReference>
<dbReference type="RefSeq" id="WP_354553343.1">
    <property type="nucleotide sequence ID" value="NZ_JBEPSM010000003.1"/>
</dbReference>
<keyword evidence="2" id="KW-0059">Arsenical resistance</keyword>
<dbReference type="NCBIfam" id="TIGR00014">
    <property type="entry name" value="arsC"/>
    <property type="match status" value="1"/>
</dbReference>
<evidence type="ECO:0000256" key="2">
    <source>
        <dbReference type="ARBA" id="ARBA00022849"/>
    </source>
</evidence>
<evidence type="ECO:0000256" key="3">
    <source>
        <dbReference type="ARBA" id="ARBA00023002"/>
    </source>
</evidence>
<dbReference type="Gene3D" id="3.40.630.30">
    <property type="match status" value="1"/>
</dbReference>
<dbReference type="Gene3D" id="3.40.30.10">
    <property type="entry name" value="Glutaredoxin"/>
    <property type="match status" value="1"/>
</dbReference>
<dbReference type="CDD" id="cd03034">
    <property type="entry name" value="ArsC_ArsC"/>
    <property type="match status" value="1"/>
</dbReference>
<dbReference type="InterPro" id="IPR006660">
    <property type="entry name" value="Arsenate_reductase-like"/>
</dbReference>
<dbReference type="PANTHER" id="PTHR30041:SF5">
    <property type="entry name" value="ARSENATE REDUCTASE-RELATED"/>
    <property type="match status" value="1"/>
</dbReference>
<sequence length="275" mass="29151">MTFVIYHNPDCGTSRNTLALLRSVGVEPRVVEYLKTPPSRAELADLIDRMGLAVRDAIRQKGTPYAALGLDDPALGDDALLDAMIAHPILINRPIVVGPPGVRLCRPSDIVFDLLPTGVTTALLKEEGVPFLVDAGIAGDDPGLVGALQSAGLPCDDLLAPGRTFFAYRTSAGDPVGFGGYEALGDNALLRSIVVLPAWRAQALGRNLVSLLQRRAFDAGARRAWVLTSSAAPFFEKIGFKPVARDDAPATVLATRQASSLCPADAALLARTIRF</sequence>
<accession>A0ABV2R3E8</accession>
<protein>
    <recommendedName>
        <fullName evidence="5">Arsenate reductase</fullName>
        <ecNumber evidence="4">1.20.4.1</ecNumber>
    </recommendedName>
</protein>
<dbReference type="PROSITE" id="PS51353">
    <property type="entry name" value="ARSC"/>
    <property type="match status" value="1"/>
</dbReference>
<proteinExistence type="inferred from homology"/>
<evidence type="ECO:0000256" key="5">
    <source>
        <dbReference type="ARBA" id="ARBA00039879"/>
    </source>
</evidence>
<dbReference type="Pfam" id="PF13508">
    <property type="entry name" value="Acetyltransf_7"/>
    <property type="match status" value="1"/>
</dbReference>
<reference evidence="8 9" key="1">
    <citation type="submission" date="2024-06" db="EMBL/GenBank/DDBJ databases">
        <title>Sorghum-associated microbial communities from plants grown in Nebraska, USA.</title>
        <authorList>
            <person name="Schachtman D."/>
        </authorList>
    </citation>
    <scope>NUCLEOTIDE SEQUENCE [LARGE SCALE GENOMIC DNA]</scope>
    <source>
        <strain evidence="8 9">3207</strain>
    </source>
</reference>
<dbReference type="InterPro" id="IPR000182">
    <property type="entry name" value="GNAT_dom"/>
</dbReference>
<dbReference type="Pfam" id="PF03960">
    <property type="entry name" value="ArsC"/>
    <property type="match status" value="1"/>
</dbReference>
<evidence type="ECO:0000256" key="4">
    <source>
        <dbReference type="ARBA" id="ARBA00038969"/>
    </source>
</evidence>
<keyword evidence="9" id="KW-1185">Reference proteome</keyword>